<accession>A0A7W6JNN3</accession>
<protein>
    <recommendedName>
        <fullName evidence="4">Aspartate-semialdehyde dehydrogenase</fullName>
    </recommendedName>
</protein>
<dbReference type="PROSITE" id="PS51257">
    <property type="entry name" value="PROKAR_LIPOPROTEIN"/>
    <property type="match status" value="1"/>
</dbReference>
<keyword evidence="3" id="KW-1185">Reference proteome</keyword>
<feature type="signal peptide" evidence="1">
    <location>
        <begin position="1"/>
        <end position="17"/>
    </location>
</feature>
<keyword evidence="1" id="KW-0732">Signal</keyword>
<dbReference type="RefSeq" id="WP_183993835.1">
    <property type="nucleotide sequence ID" value="NZ_JACIEH010000001.1"/>
</dbReference>
<dbReference type="EMBL" id="JACIEH010000001">
    <property type="protein sequence ID" value="MBB4096734.1"/>
    <property type="molecule type" value="Genomic_DNA"/>
</dbReference>
<feature type="chain" id="PRO_5031063972" description="Aspartate-semialdehyde dehydrogenase" evidence="1">
    <location>
        <begin position="18"/>
        <end position="209"/>
    </location>
</feature>
<name>A0A7W6JNN3_9SPHN</name>
<evidence type="ECO:0000256" key="1">
    <source>
        <dbReference type="SAM" id="SignalP"/>
    </source>
</evidence>
<dbReference type="AlphaFoldDB" id="A0A7W6JNN3"/>
<evidence type="ECO:0000313" key="3">
    <source>
        <dbReference type="Proteomes" id="UP000557392"/>
    </source>
</evidence>
<reference evidence="2 3" key="1">
    <citation type="submission" date="2020-08" db="EMBL/GenBank/DDBJ databases">
        <title>Genomic Encyclopedia of Type Strains, Phase IV (KMG-IV): sequencing the most valuable type-strain genomes for metagenomic binning, comparative biology and taxonomic classification.</title>
        <authorList>
            <person name="Goeker M."/>
        </authorList>
    </citation>
    <scope>NUCLEOTIDE SEQUENCE [LARGE SCALE GENOMIC DNA]</scope>
    <source>
        <strain evidence="2 3">DSM 101806</strain>
    </source>
</reference>
<evidence type="ECO:0008006" key="4">
    <source>
        <dbReference type="Google" id="ProtNLM"/>
    </source>
</evidence>
<evidence type="ECO:0000313" key="2">
    <source>
        <dbReference type="EMBL" id="MBB4096734.1"/>
    </source>
</evidence>
<gene>
    <name evidence="2" type="ORF">GGR46_000267</name>
</gene>
<organism evidence="2 3">
    <name type="scientific">Sphingomonas kyeonggiensis</name>
    <dbReference type="NCBI Taxonomy" id="1268553"/>
    <lineage>
        <taxon>Bacteria</taxon>
        <taxon>Pseudomonadati</taxon>
        <taxon>Pseudomonadota</taxon>
        <taxon>Alphaproteobacteria</taxon>
        <taxon>Sphingomonadales</taxon>
        <taxon>Sphingomonadaceae</taxon>
        <taxon>Sphingomonas</taxon>
    </lineage>
</organism>
<proteinExistence type="predicted"/>
<comment type="caution">
    <text evidence="2">The sequence shown here is derived from an EMBL/GenBank/DDBJ whole genome shotgun (WGS) entry which is preliminary data.</text>
</comment>
<dbReference type="Proteomes" id="UP000557392">
    <property type="component" value="Unassembled WGS sequence"/>
</dbReference>
<sequence length="209" mass="21384">MTIKLLPCALAALGMLAACSPEPKQPAEKKHAANESEIIVPPEANIEANVSNASDEAPGVGVNLAPDELTVVLPNGASRHVSFGTAKADAIRMLAAPLGHPIEQDENQDCGAGPLAYAAFRDGLSLYFEDGKFAGWDLDGRENGKFATGNGIGIGMTRKALEAAAGSIDVGETSIGNEFTAGGVSGLLSALTPEGKVTNLWAGVTCIAR</sequence>